<evidence type="ECO:0000256" key="2">
    <source>
        <dbReference type="ARBA" id="ARBA00022475"/>
    </source>
</evidence>
<dbReference type="Pfam" id="PF00892">
    <property type="entry name" value="EamA"/>
    <property type="match status" value="2"/>
</dbReference>
<protein>
    <submittedName>
        <fullName evidence="8">DMT family transporter</fullName>
    </submittedName>
</protein>
<organism evidence="8 9">
    <name type="scientific">Buchnera aphidicola</name>
    <name type="common">Microlophium carnosum</name>
    <dbReference type="NCBI Taxonomy" id="2708354"/>
    <lineage>
        <taxon>Bacteria</taxon>
        <taxon>Pseudomonadati</taxon>
        <taxon>Pseudomonadota</taxon>
        <taxon>Gammaproteobacteria</taxon>
        <taxon>Enterobacterales</taxon>
        <taxon>Erwiniaceae</taxon>
        <taxon>Buchnera</taxon>
    </lineage>
</organism>
<keyword evidence="4 6" id="KW-1133">Transmembrane helix</keyword>
<keyword evidence="2" id="KW-1003">Cell membrane</keyword>
<feature type="domain" description="EamA" evidence="7">
    <location>
        <begin position="151"/>
        <end position="286"/>
    </location>
</feature>
<proteinExistence type="predicted"/>
<evidence type="ECO:0000256" key="6">
    <source>
        <dbReference type="SAM" id="Phobius"/>
    </source>
</evidence>
<feature type="transmembrane region" description="Helical" evidence="6">
    <location>
        <begin position="148"/>
        <end position="168"/>
    </location>
</feature>
<dbReference type="PANTHER" id="PTHR32322">
    <property type="entry name" value="INNER MEMBRANE TRANSPORTER"/>
    <property type="match status" value="1"/>
</dbReference>
<dbReference type="GO" id="GO:0016020">
    <property type="term" value="C:membrane"/>
    <property type="evidence" value="ECO:0007669"/>
    <property type="project" value="UniProtKB-SubCell"/>
</dbReference>
<dbReference type="SUPFAM" id="SSF103481">
    <property type="entry name" value="Multidrug resistance efflux transporter EmrE"/>
    <property type="match status" value="1"/>
</dbReference>
<feature type="transmembrane region" description="Helical" evidence="6">
    <location>
        <begin position="125"/>
        <end position="142"/>
    </location>
</feature>
<feature type="transmembrane region" description="Helical" evidence="6">
    <location>
        <begin position="34"/>
        <end position="55"/>
    </location>
</feature>
<evidence type="ECO:0000256" key="1">
    <source>
        <dbReference type="ARBA" id="ARBA00004651"/>
    </source>
</evidence>
<feature type="domain" description="EamA" evidence="7">
    <location>
        <begin position="6"/>
        <end position="138"/>
    </location>
</feature>
<evidence type="ECO:0000256" key="5">
    <source>
        <dbReference type="ARBA" id="ARBA00023136"/>
    </source>
</evidence>
<evidence type="ECO:0000256" key="3">
    <source>
        <dbReference type="ARBA" id="ARBA00022692"/>
    </source>
</evidence>
<reference evidence="8 9" key="1">
    <citation type="submission" date="2020-04" db="EMBL/GenBank/DDBJ databases">
        <title>Parallel evolution in the integration of a co-obligate aphid symbiosis.</title>
        <authorList>
            <person name="Monnin D."/>
            <person name="Jackson R."/>
            <person name="Kiers E.T."/>
            <person name="Bunker M."/>
            <person name="Ellers J."/>
            <person name="Henry L.M."/>
        </authorList>
    </citation>
    <scope>NUCLEOTIDE SEQUENCE [LARGE SCALE GENOMIC DNA]</scope>
    <source>
        <strain evidence="8">MCAR-56B</strain>
    </source>
</reference>
<dbReference type="PANTHER" id="PTHR32322:SF14">
    <property type="entry name" value="PROTEIN PAGO"/>
    <property type="match status" value="1"/>
</dbReference>
<evidence type="ECO:0000313" key="9">
    <source>
        <dbReference type="Proteomes" id="UP000503183"/>
    </source>
</evidence>
<evidence type="ECO:0000313" key="8">
    <source>
        <dbReference type="EMBL" id="QIQ41868.1"/>
    </source>
</evidence>
<accession>A0A6G9JSY0</accession>
<evidence type="ECO:0000259" key="7">
    <source>
        <dbReference type="Pfam" id="PF00892"/>
    </source>
</evidence>
<feature type="transmembrane region" description="Helical" evidence="6">
    <location>
        <begin position="67"/>
        <end position="89"/>
    </location>
</feature>
<gene>
    <name evidence="8" type="ORF">G4A98_01400</name>
</gene>
<keyword evidence="3 6" id="KW-0812">Transmembrane</keyword>
<feature type="transmembrane region" description="Helical" evidence="6">
    <location>
        <begin position="274"/>
        <end position="292"/>
    </location>
</feature>
<name>A0A6G9JSY0_9GAMM</name>
<dbReference type="InterPro" id="IPR037185">
    <property type="entry name" value="EmrE-like"/>
</dbReference>
<dbReference type="Proteomes" id="UP000503183">
    <property type="component" value="Chromosome"/>
</dbReference>
<feature type="transmembrane region" description="Helical" evidence="6">
    <location>
        <begin position="213"/>
        <end position="235"/>
    </location>
</feature>
<sequence length="303" mass="34756">MNKILVMILFSLVSITWGTTWIAMKIATETIPPFFATGMRFLVASPLLIILAYYTKTPLLFPYGQRWFQFFISIFYFSIPFTLMLYGGIYVRSSISSIIFSNMPVAVLTISFLFLKKKLFLNQKIGVLISLITLLTVLLIELESQCFFQWKGVLALLFALFSHAVIYAKCQKKCSNISVITFNALPSLISGILLSIISWFIENPHINTFSNRSIAAIFYLGDFSGIFGILSYFYLQQKVSAFYASTVFLIFPIIAGFLENYIYKHTTLLCEMWFIFPLIIGILLTLIPVEYIKKYKELNNKKL</sequence>
<dbReference type="InterPro" id="IPR050638">
    <property type="entry name" value="AA-Vitamin_Transporters"/>
</dbReference>
<feature type="transmembrane region" description="Helical" evidence="6">
    <location>
        <begin position="95"/>
        <end position="113"/>
    </location>
</feature>
<dbReference type="EMBL" id="CP048747">
    <property type="protein sequence ID" value="QIQ41868.1"/>
    <property type="molecule type" value="Genomic_DNA"/>
</dbReference>
<dbReference type="AlphaFoldDB" id="A0A6G9JSY0"/>
<dbReference type="InterPro" id="IPR000620">
    <property type="entry name" value="EamA_dom"/>
</dbReference>
<comment type="subcellular location">
    <subcellularLocation>
        <location evidence="1">Cell membrane</location>
        <topology evidence="1">Multi-pass membrane protein</topology>
    </subcellularLocation>
</comment>
<keyword evidence="5 6" id="KW-0472">Membrane</keyword>
<feature type="transmembrane region" description="Helical" evidence="6">
    <location>
        <begin position="180"/>
        <end position="201"/>
    </location>
</feature>
<evidence type="ECO:0000256" key="4">
    <source>
        <dbReference type="ARBA" id="ARBA00022989"/>
    </source>
</evidence>
<feature type="transmembrane region" description="Helical" evidence="6">
    <location>
        <begin position="242"/>
        <end position="262"/>
    </location>
</feature>